<keyword evidence="2" id="KW-1185">Reference proteome</keyword>
<accession>B4DCS3</accession>
<proteinExistence type="predicted"/>
<gene>
    <name evidence="1" type="ORF">CfE428DRAFT_6714</name>
</gene>
<dbReference type="InParanoid" id="B4DCS3"/>
<dbReference type="RefSeq" id="WP_006984030.1">
    <property type="nucleotide sequence ID" value="NZ_ABVL01000061.1"/>
</dbReference>
<dbReference type="EMBL" id="ABVL01000061">
    <property type="protein sequence ID" value="EDY15761.1"/>
    <property type="molecule type" value="Genomic_DNA"/>
</dbReference>
<organism evidence="1 2">
    <name type="scientific">Chthoniobacter flavus Ellin428</name>
    <dbReference type="NCBI Taxonomy" id="497964"/>
    <lineage>
        <taxon>Bacteria</taxon>
        <taxon>Pseudomonadati</taxon>
        <taxon>Verrucomicrobiota</taxon>
        <taxon>Spartobacteria</taxon>
        <taxon>Chthoniobacterales</taxon>
        <taxon>Chthoniobacteraceae</taxon>
        <taxon>Chthoniobacter</taxon>
    </lineage>
</organism>
<protein>
    <submittedName>
        <fullName evidence="1">Uncharacterized protein</fullName>
    </submittedName>
</protein>
<evidence type="ECO:0000313" key="2">
    <source>
        <dbReference type="Proteomes" id="UP000005824"/>
    </source>
</evidence>
<name>B4DCS3_9BACT</name>
<dbReference type="Proteomes" id="UP000005824">
    <property type="component" value="Unassembled WGS sequence"/>
</dbReference>
<comment type="caution">
    <text evidence="1">The sequence shown here is derived from an EMBL/GenBank/DDBJ whole genome shotgun (WGS) entry which is preliminary data.</text>
</comment>
<sequence length="120" mass="13842">MSSAIWSQGIFSNRLADDKTTELWIYSFIYTGTLGDDASIRFEQKIKVPISGKPFTVVSPVYQRKDEPQGAKYKETLTVTLRKTNNPDELRAEYEHIVYRNKKIFLRFAGTLVDNRWSGS</sequence>
<dbReference type="AlphaFoldDB" id="B4DCS3"/>
<evidence type="ECO:0000313" key="1">
    <source>
        <dbReference type="EMBL" id="EDY15761.1"/>
    </source>
</evidence>
<reference evidence="1 2" key="1">
    <citation type="journal article" date="2011" name="J. Bacteriol.">
        <title>Genome sequence of Chthoniobacter flavus Ellin428, an aerobic heterotrophic soil bacterium.</title>
        <authorList>
            <person name="Kant R."/>
            <person name="van Passel M.W."/>
            <person name="Palva A."/>
            <person name="Lucas S."/>
            <person name="Lapidus A."/>
            <person name="Glavina Del Rio T."/>
            <person name="Dalin E."/>
            <person name="Tice H."/>
            <person name="Bruce D."/>
            <person name="Goodwin L."/>
            <person name="Pitluck S."/>
            <person name="Larimer F.W."/>
            <person name="Land M.L."/>
            <person name="Hauser L."/>
            <person name="Sangwan P."/>
            <person name="de Vos W.M."/>
            <person name="Janssen P.H."/>
            <person name="Smidt H."/>
        </authorList>
    </citation>
    <scope>NUCLEOTIDE SEQUENCE [LARGE SCALE GENOMIC DNA]</scope>
    <source>
        <strain evidence="1 2">Ellin428</strain>
    </source>
</reference>